<protein>
    <submittedName>
        <fullName evidence="3">Exocyst complex component 1</fullName>
    </submittedName>
</protein>
<evidence type="ECO:0000259" key="2">
    <source>
        <dbReference type="Pfam" id="PF20654"/>
    </source>
</evidence>
<comment type="caution">
    <text evidence="3">The sequence shown here is derived from an EMBL/GenBank/DDBJ whole genome shotgun (WGS) entry which is preliminary data.</text>
</comment>
<proteinExistence type="predicted"/>
<feature type="region of interest" description="Disordered" evidence="1">
    <location>
        <begin position="382"/>
        <end position="402"/>
    </location>
</feature>
<dbReference type="EMBL" id="JAPMOS010000009">
    <property type="protein sequence ID" value="KAJ4461119.1"/>
    <property type="molecule type" value="Genomic_DNA"/>
</dbReference>
<gene>
    <name evidence="3" type="ORF">PAPYR_2572</name>
</gene>
<dbReference type="Proteomes" id="UP001141327">
    <property type="component" value="Unassembled WGS sequence"/>
</dbReference>
<accession>A0ABQ8UUS2</accession>
<evidence type="ECO:0000256" key="1">
    <source>
        <dbReference type="SAM" id="MobiDB-lite"/>
    </source>
</evidence>
<evidence type="ECO:0000313" key="3">
    <source>
        <dbReference type="EMBL" id="KAJ4461119.1"/>
    </source>
</evidence>
<evidence type="ECO:0000313" key="4">
    <source>
        <dbReference type="Proteomes" id="UP001141327"/>
    </source>
</evidence>
<dbReference type="Pfam" id="PF20654">
    <property type="entry name" value="Sec3_C-term"/>
    <property type="match status" value="1"/>
</dbReference>
<keyword evidence="4" id="KW-1185">Reference proteome</keyword>
<dbReference type="PANTHER" id="PTHR16092">
    <property type="entry name" value="SEC3/SYNTAXIN-RELATED"/>
    <property type="match status" value="1"/>
</dbReference>
<sequence length="402" mass="44922">MNLFMHISPRAWGRGDAADITNHCMCLTMRAWGRGDAADSRPLRAEIAAPRSDPANQSGLDLSTCEMAFASLWDVLAPFCMAEQTFCRKFFFPTDPPQSGPLQQCVSEAIPDFSADVMQLIELADKSNHFAVVTMLNQTEQCMQVYQEQSLYLGGVFSAVLFQLKQTMEAYFMARGDPCHGLTPPSLSGGDAVPGGGHGAGGMQAFVAQMESVIGQGRRLVLERVYVSLAASMFQCLTRVTVDPRTAPIMRMENYRHFSQSLEPTPLVAQSLAKYIQEANQQFTVNLRLYVTAVIRETFGELLTFFEGIDAQLKVIRPQDVHFQPGFERAVFVKVNSWFQAHAERGLRDVHRSLSKQIADQHLVQDVWDGIREPLKERLVTMQQQVQPSGGRGPLRDHPRHD</sequence>
<reference evidence="3" key="1">
    <citation type="journal article" date="2022" name="bioRxiv">
        <title>Genomics of Preaxostyla Flagellates Illuminates Evolutionary Transitions and the Path Towards Mitochondrial Loss.</title>
        <authorList>
            <person name="Novak L.V.F."/>
            <person name="Treitli S.C."/>
            <person name="Pyrih J."/>
            <person name="Halakuc P."/>
            <person name="Pipaliya S.V."/>
            <person name="Vacek V."/>
            <person name="Brzon O."/>
            <person name="Soukal P."/>
            <person name="Eme L."/>
            <person name="Dacks J.B."/>
            <person name="Karnkowska A."/>
            <person name="Elias M."/>
            <person name="Hampl V."/>
        </authorList>
    </citation>
    <scope>NUCLEOTIDE SEQUENCE</scope>
    <source>
        <strain evidence="3">RCP-MX</strain>
    </source>
</reference>
<organism evidence="3 4">
    <name type="scientific">Paratrimastix pyriformis</name>
    <dbReference type="NCBI Taxonomy" id="342808"/>
    <lineage>
        <taxon>Eukaryota</taxon>
        <taxon>Metamonada</taxon>
        <taxon>Preaxostyla</taxon>
        <taxon>Paratrimastigidae</taxon>
        <taxon>Paratrimastix</taxon>
    </lineage>
</organism>
<dbReference type="PANTHER" id="PTHR16092:SF14">
    <property type="entry name" value="EXOCYST COMPLEX COMPONENT 1 ISOFORM X1"/>
    <property type="match status" value="1"/>
</dbReference>
<dbReference type="InterPro" id="IPR048628">
    <property type="entry name" value="Sec3_C"/>
</dbReference>
<feature type="domain" description="Exocyst complex component Sec3 C-terminal" evidence="2">
    <location>
        <begin position="217"/>
        <end position="358"/>
    </location>
</feature>
<name>A0ABQ8UUS2_9EUKA</name>